<keyword evidence="6" id="KW-1185">Reference proteome</keyword>
<dbReference type="EMBL" id="REFS01000001">
    <property type="protein sequence ID" value="RMB25209.1"/>
    <property type="molecule type" value="Genomic_DNA"/>
</dbReference>
<evidence type="ECO:0000313" key="6">
    <source>
        <dbReference type="Proteomes" id="UP000282007"/>
    </source>
</evidence>
<dbReference type="InterPro" id="IPR055946">
    <property type="entry name" value="DUF7524"/>
</dbReference>
<keyword evidence="2" id="KW-0812">Transmembrane</keyword>
<name>A0A3M0DT04_9EURY</name>
<dbReference type="EMBL" id="CP034145">
    <property type="protein sequence ID" value="AZH25496.1"/>
    <property type="molecule type" value="Genomic_DNA"/>
</dbReference>
<dbReference type="AlphaFoldDB" id="A0A3M0DT04"/>
<sequence length="193" mass="20152">MTPVLLVELNRGELHSVEAPAEFATSEPFSVELRNHGEAVHVHVRADDALAAVARIDTDGNLYVERETTQSVPVGVEDVDSPVTGTLEIATGYGAEKRTVEVTVEPQSDGQSVDVDETLSRPKQPNRDTDTTPLSERFAGALPGRRVIPVLVLGAVAIAVAAAVANAVRSPPVLVGAGVVVGAVLVALVALLR</sequence>
<evidence type="ECO:0000256" key="1">
    <source>
        <dbReference type="SAM" id="MobiDB-lite"/>
    </source>
</evidence>
<feature type="transmembrane region" description="Helical" evidence="2">
    <location>
        <begin position="147"/>
        <end position="167"/>
    </location>
</feature>
<protein>
    <submittedName>
        <fullName evidence="4">Uncharacterized protein</fullName>
    </submittedName>
</protein>
<feature type="region of interest" description="Disordered" evidence="1">
    <location>
        <begin position="103"/>
        <end position="136"/>
    </location>
</feature>
<proteinExistence type="predicted"/>
<evidence type="ECO:0000313" key="5">
    <source>
        <dbReference type="Proteomes" id="UP000277326"/>
    </source>
</evidence>
<feature type="transmembrane region" description="Helical" evidence="2">
    <location>
        <begin position="173"/>
        <end position="192"/>
    </location>
</feature>
<gene>
    <name evidence="4" type="ORF">ATH50_0293</name>
    <name evidence="3" type="ORF">DU502_08925</name>
</gene>
<evidence type="ECO:0000313" key="3">
    <source>
        <dbReference type="EMBL" id="AZH25496.1"/>
    </source>
</evidence>
<accession>A0A3M0DT04</accession>
<keyword evidence="2" id="KW-0472">Membrane</keyword>
<dbReference type="Proteomes" id="UP000277326">
    <property type="component" value="Unassembled WGS sequence"/>
</dbReference>
<dbReference type="OrthoDB" id="282430at2157"/>
<dbReference type="Pfam" id="PF24368">
    <property type="entry name" value="DUF7524"/>
    <property type="match status" value="1"/>
</dbReference>
<dbReference type="GeneID" id="38471405"/>
<dbReference type="RefSeq" id="WP_121919034.1">
    <property type="nucleotide sequence ID" value="NZ_CP034145.1"/>
</dbReference>
<evidence type="ECO:0000313" key="4">
    <source>
        <dbReference type="EMBL" id="RMB25209.1"/>
    </source>
</evidence>
<organism evidence="4 5">
    <name type="scientific">Haloplanus aerogenes</name>
    <dbReference type="NCBI Taxonomy" id="660522"/>
    <lineage>
        <taxon>Archaea</taxon>
        <taxon>Methanobacteriati</taxon>
        <taxon>Methanobacteriota</taxon>
        <taxon>Stenosarchaea group</taxon>
        <taxon>Halobacteria</taxon>
        <taxon>Halobacteriales</taxon>
        <taxon>Haloferacaceae</taxon>
        <taxon>Haloplanus</taxon>
    </lineage>
</organism>
<keyword evidence="2" id="KW-1133">Transmembrane helix</keyword>
<evidence type="ECO:0000256" key="2">
    <source>
        <dbReference type="SAM" id="Phobius"/>
    </source>
</evidence>
<dbReference type="KEGG" id="haer:DU502_08925"/>
<reference evidence="4" key="3">
    <citation type="submission" date="2018-10" db="EMBL/GenBank/DDBJ databases">
        <authorList>
            <person name="Whitman W."/>
            <person name="Huntemann M."/>
            <person name="Clum A."/>
            <person name="Pillay M."/>
            <person name="Palaniappan K."/>
            <person name="Varghese N."/>
            <person name="Mikhailova N."/>
            <person name="Stamatis D."/>
            <person name="Reddy T."/>
            <person name="Daum C."/>
            <person name="Shapiro N."/>
            <person name="Ivanova N."/>
            <person name="Kyrpides N."/>
            <person name="Woyke T."/>
        </authorList>
    </citation>
    <scope>NUCLEOTIDE SEQUENCE</scope>
    <source>
        <strain evidence="4">CGMCC 1.10124</strain>
    </source>
</reference>
<reference evidence="3 6" key="2">
    <citation type="submission" date="2018-07" db="EMBL/GenBank/DDBJ databases">
        <title>Genome sequences of Haloplanus aerogenes JCM 16430T.</title>
        <authorList>
            <person name="Kim Y.B."/>
            <person name="Roh S.W."/>
        </authorList>
    </citation>
    <scope>NUCLEOTIDE SEQUENCE [LARGE SCALE GENOMIC DNA]</scope>
    <source>
        <strain evidence="3 6">JCM 16430</strain>
    </source>
</reference>
<dbReference type="Proteomes" id="UP000282007">
    <property type="component" value="Chromosome"/>
</dbReference>
<reference evidence="4 5" key="1">
    <citation type="journal article" date="2015" name="Stand. Genomic Sci.">
        <title>Genomic Encyclopedia of Bacterial and Archaeal Type Strains, Phase III: the genomes of soil and plant-associated and newly described type strains.</title>
        <authorList>
            <person name="Whitman W.B."/>
            <person name="Woyke T."/>
            <person name="Klenk H.P."/>
            <person name="Zhou Y."/>
            <person name="Lilburn T.G."/>
            <person name="Beck B.J."/>
            <person name="De Vos P."/>
            <person name="Vandamme P."/>
            <person name="Eisen J.A."/>
            <person name="Garrity G."/>
            <person name="Hugenholtz P."/>
            <person name="Kyrpides N.C."/>
        </authorList>
    </citation>
    <scope>NUCLEOTIDE SEQUENCE [LARGE SCALE GENOMIC DNA]</scope>
    <source>
        <strain evidence="4 5">CGMCC 1.10124</strain>
    </source>
</reference>